<keyword evidence="2" id="KW-1185">Reference proteome</keyword>
<reference evidence="1" key="1">
    <citation type="submission" date="2021-06" db="EMBL/GenBank/DDBJ databases">
        <authorList>
            <person name="Kallberg Y."/>
            <person name="Tangrot J."/>
            <person name="Rosling A."/>
        </authorList>
    </citation>
    <scope>NUCLEOTIDE SEQUENCE</scope>
    <source>
        <strain evidence="1">28 12/20/2015</strain>
    </source>
</reference>
<sequence length="827" mass="92874">MTSNFENESIMIQVEEHLKHESNYYQLYQFATKLDFLIMFVGLVFSSISGVAMPLMTVIYGKIVDYLTLINNHEISEDEFSYQISKYSLYLIYIAIITFVATYIYMATWVYTGKRIMQQIRERYLRAILRQNIAYFDNVSAGEITTRIVNDTYLIQDGISEKASLSFQYAIQFISAFIIAFIISWKMTLVICCVILLIGLTSLIINKFITIFAKRSLDNYSFAGKIAEKSISIIRTTVAFGIQKKLSNIYDNYLVNAKNEGIKKSILQGVTSEKIFRVINTFFAVIIGAFSLANIALDLKVFAIAVGAGTKILETIDLVPPIDSASPTGKIPDHVEGHIQFKNVSFSYLSRPNVKVLDNISLDIEPGTSVAIVGASGSGKMAPQQISLVEQEPVLFNDTIFNNVAYGLIGSIYDEKSDNEKYKIIINACQISNADEFIVRLPNQYETMVGEGGIFLSGGQKQRIAIARAIVRDPKILFLDEATSALDSQSEKITIIVTHQLSTIRNTTKIIVMNEGAIIENGNYYELMAKGGTYYNLLDAQKLQQNNENSEILIQPGNEIIEEHKYKPMPSSILTNLKNVYDYTTWELIKKIIKFSRPELLIILMGLLASIVNGYIYPIFAVIFSNIFQSFTKLDNELKLDAEFWSLMFLVIAVCTLVCNFIQGTAFGYSGEKLILRVRSATFASILRQDISFFDEKRHTTGVLTNTLALDATYVNGLAGVTLVLGGWILALVVGWKFALVCVSCIPVMIGSDILRIKMLNGFQQKTKKAYESSAQFACESVKNIRTVAALIREEEILRIYHNMLDEPMRQGFKNAFLILIIFAVAQ</sequence>
<name>A0ACA9MKE7_9GLOM</name>
<evidence type="ECO:0000313" key="2">
    <source>
        <dbReference type="Proteomes" id="UP000789366"/>
    </source>
</evidence>
<dbReference type="EMBL" id="CAJVPW010007662">
    <property type="protein sequence ID" value="CAG8583643.1"/>
    <property type="molecule type" value="Genomic_DNA"/>
</dbReference>
<organism evidence="1 2">
    <name type="scientific">Cetraspora pellucida</name>
    <dbReference type="NCBI Taxonomy" id="1433469"/>
    <lineage>
        <taxon>Eukaryota</taxon>
        <taxon>Fungi</taxon>
        <taxon>Fungi incertae sedis</taxon>
        <taxon>Mucoromycota</taxon>
        <taxon>Glomeromycotina</taxon>
        <taxon>Glomeromycetes</taxon>
        <taxon>Diversisporales</taxon>
        <taxon>Gigasporaceae</taxon>
        <taxon>Cetraspora</taxon>
    </lineage>
</organism>
<dbReference type="Proteomes" id="UP000789366">
    <property type="component" value="Unassembled WGS sequence"/>
</dbReference>
<accession>A0ACA9MKE7</accession>
<comment type="caution">
    <text evidence="1">The sequence shown here is derived from an EMBL/GenBank/DDBJ whole genome shotgun (WGS) entry which is preliminary data.</text>
</comment>
<feature type="non-terminal residue" evidence="1">
    <location>
        <position position="827"/>
    </location>
</feature>
<evidence type="ECO:0000313" key="1">
    <source>
        <dbReference type="EMBL" id="CAG8583643.1"/>
    </source>
</evidence>
<protein>
    <submittedName>
        <fullName evidence="1">17914_t:CDS:1</fullName>
    </submittedName>
</protein>
<proteinExistence type="predicted"/>
<gene>
    <name evidence="1" type="ORF">SPELUC_LOCUS6467</name>
</gene>